<dbReference type="Proteomes" id="UP000015101">
    <property type="component" value="Unassembled WGS sequence"/>
</dbReference>
<gene>
    <name evidence="5" type="primary">20202091</name>
    <name evidence="4" type="ORF">HELRODRAFT_167810</name>
</gene>
<evidence type="ECO:0000313" key="5">
    <source>
        <dbReference type="EnsemblMetazoa" id="HelroP167810"/>
    </source>
</evidence>
<reference evidence="4 6" key="2">
    <citation type="journal article" date="2013" name="Nature">
        <title>Insights into bilaterian evolution from three spiralian genomes.</title>
        <authorList>
            <person name="Simakov O."/>
            <person name="Marletaz F."/>
            <person name="Cho S.J."/>
            <person name="Edsinger-Gonzales E."/>
            <person name="Havlak P."/>
            <person name="Hellsten U."/>
            <person name="Kuo D.H."/>
            <person name="Larsson T."/>
            <person name="Lv J."/>
            <person name="Arendt D."/>
            <person name="Savage R."/>
            <person name="Osoegawa K."/>
            <person name="de Jong P."/>
            <person name="Grimwood J."/>
            <person name="Chapman J.A."/>
            <person name="Shapiro H."/>
            <person name="Aerts A."/>
            <person name="Otillar R.P."/>
            <person name="Terry A.Y."/>
            <person name="Boore J.L."/>
            <person name="Grigoriev I.V."/>
            <person name="Lindberg D.R."/>
            <person name="Seaver E.C."/>
            <person name="Weisblat D.A."/>
            <person name="Putnam N.H."/>
            <person name="Rokhsar D.S."/>
        </authorList>
    </citation>
    <scope>NUCLEOTIDE SEQUENCE</scope>
</reference>
<evidence type="ECO:0000313" key="4">
    <source>
        <dbReference type="EMBL" id="ESO09976.1"/>
    </source>
</evidence>
<organism evidence="5 6">
    <name type="scientific">Helobdella robusta</name>
    <name type="common">Californian leech</name>
    <dbReference type="NCBI Taxonomy" id="6412"/>
    <lineage>
        <taxon>Eukaryota</taxon>
        <taxon>Metazoa</taxon>
        <taxon>Spiralia</taxon>
        <taxon>Lophotrochozoa</taxon>
        <taxon>Annelida</taxon>
        <taxon>Clitellata</taxon>
        <taxon>Hirudinea</taxon>
        <taxon>Rhynchobdellida</taxon>
        <taxon>Glossiphoniidae</taxon>
        <taxon>Helobdella</taxon>
    </lineage>
</organism>
<evidence type="ECO:0000256" key="1">
    <source>
        <dbReference type="SAM" id="MobiDB-lite"/>
    </source>
</evidence>
<feature type="region of interest" description="Disordered" evidence="1">
    <location>
        <begin position="433"/>
        <end position="472"/>
    </location>
</feature>
<dbReference type="InParanoid" id="T1EZU1"/>
<keyword evidence="6" id="KW-1185">Reference proteome</keyword>
<dbReference type="STRING" id="6412.T1EZU1"/>
<feature type="compositionally biased region" description="Basic residues" evidence="1">
    <location>
        <begin position="434"/>
        <end position="453"/>
    </location>
</feature>
<accession>T1EZU1</accession>
<dbReference type="InterPro" id="IPR046432">
    <property type="entry name" value="TASOR"/>
</dbReference>
<reference evidence="6" key="1">
    <citation type="submission" date="2012-12" db="EMBL/GenBank/DDBJ databases">
        <authorList>
            <person name="Hellsten U."/>
            <person name="Grimwood J."/>
            <person name="Chapman J.A."/>
            <person name="Shapiro H."/>
            <person name="Aerts A."/>
            <person name="Otillar R.P."/>
            <person name="Terry A.Y."/>
            <person name="Boore J.L."/>
            <person name="Simakov O."/>
            <person name="Marletaz F."/>
            <person name="Cho S.-J."/>
            <person name="Edsinger-Gonzales E."/>
            <person name="Havlak P."/>
            <person name="Kuo D.-H."/>
            <person name="Larsson T."/>
            <person name="Lv J."/>
            <person name="Arendt D."/>
            <person name="Savage R."/>
            <person name="Osoegawa K."/>
            <person name="de Jong P."/>
            <person name="Lindberg D.R."/>
            <person name="Seaver E.C."/>
            <person name="Weisblat D.A."/>
            <person name="Putnam N.H."/>
            <person name="Grigoriev I.V."/>
            <person name="Rokhsar D.S."/>
        </authorList>
    </citation>
    <scope>NUCLEOTIDE SEQUENCE</scope>
</reference>
<dbReference type="InterPro" id="IPR056242">
    <property type="entry name" value="PIN_TASOR"/>
</dbReference>
<evidence type="ECO:0000313" key="6">
    <source>
        <dbReference type="Proteomes" id="UP000015101"/>
    </source>
</evidence>
<evidence type="ECO:0000259" key="2">
    <source>
        <dbReference type="Pfam" id="PF23314"/>
    </source>
</evidence>
<dbReference type="Pfam" id="PF24630">
    <property type="entry name" value="PIN_TASOR"/>
    <property type="match status" value="1"/>
</dbReference>
<dbReference type="HOGENOM" id="CLU_260616_0_0_1"/>
<dbReference type="GeneID" id="20202091"/>
<dbReference type="PANTHER" id="PTHR16207">
    <property type="entry name" value="SET DOMAIN-CONTAINING PROTEIN"/>
    <property type="match status" value="1"/>
</dbReference>
<dbReference type="Pfam" id="PF23314">
    <property type="entry name" value="TASOR_alpha-beta"/>
    <property type="match status" value="1"/>
</dbReference>
<proteinExistence type="predicted"/>
<evidence type="ECO:0000259" key="3">
    <source>
        <dbReference type="Pfam" id="PF24630"/>
    </source>
</evidence>
<feature type="domain" description="TASOR PIN" evidence="3">
    <location>
        <begin position="1078"/>
        <end position="1202"/>
    </location>
</feature>
<dbReference type="CTD" id="20202091"/>
<dbReference type="InterPro" id="IPR056243">
    <property type="entry name" value="TASOR_ab_dom"/>
</dbReference>
<dbReference type="EMBL" id="AMQM01002846">
    <property type="status" value="NOT_ANNOTATED_CDS"/>
    <property type="molecule type" value="Genomic_DNA"/>
</dbReference>
<reference evidence="5" key="3">
    <citation type="submission" date="2015-06" db="UniProtKB">
        <authorList>
            <consortium name="EnsemblMetazoa"/>
        </authorList>
    </citation>
    <scope>IDENTIFICATION</scope>
</reference>
<sequence length="1312" mass="150988">MNKDAIKYRNNSKIRRRNMSLCHKRKMIMKYPKKHRATLSRISHNMAKSLDWNFTLAEIDDVCASERYDLQSDLNSIMLGLLPRFHLKKNGHLKTLSIETILESQFIDSHLVRSILSEVNREWLKNKPLQMISRTSFGKNFQDKPPKRVYSTDRSVEKCQTSFKNDICECLIDFCQLLNSEDLYLFLTRDSCDVIVEKRFEKLRLELSKCIEKWCGNSKVYKQPKKMNKIENNENLSPNSKDNYKVTDIDDLSKGCTSNVPNIEQELDEIIQAQLFDIDLEHYLSPDRLKSDKGIAIYERNGKTEQTYAEEQASIQERLENEFDYFAKEIIELNSGEVQTSQETMKDKSTGISIYEDIDADIIMANTEEKSVHEVSAGERNLENVDEVKEGLNFGRRDIFVKDISIMNKNINRSLRKKKLDLDDYDDYEDVAQKKHKKRKEDKKHKKRKRNKHKNDSSEKIKSSKSSRNKNKLNEIEAESKIPKNFVPNFGLYLDSPISYTLDPYQNSSGLEMNFDPEFDILTTPKTGHENPLLQMLLNNYFSGSETFLHNFIPDVKQFCIEFVNSKNAFLWALMLTNIDVPFNEENKFYDEEFSIKKQQSKTTSNPLIQAFKQVVEANKKKEETDRKSTPFDMKKKIQPKHGVTKSKFNFKHPPGLSSLFKLQTNLKSTSRANIKEIMTEFQQKVFKLAKKENFINNKENISNSTFTEIDYSVTPAHFNQVSKILSVLYDEAEWKITNKIKLINFDRKFFNNAFAMQNSLYNPMIADPSMYYQMQPMTEVYTSNIYTTVSNPGACPPITKIATQSSSDLPSPASVTLKSSTSLSMAASINSTTNTSTSSKKSVATTTVTTSISGSPMTYSSFQYNHYAAMQYANIAWPYMNPMGYYMPDLSTIQAYHQQTIYNLPNTCQTSAEGSEFQTSNITPQAAAFETDSTYNAANVSSGKTTSSDINSADTKEGMASTGTTKKDANAISVEFDRQGKNTRFYVFKNESEVSKQVEKFLDISGLKKFDIHNLMLLRHLPNFECLVFVHKNDGCRVNEIPALLRLKRDLRVVFISYDILEDVIEKRYNVIFPRAGTVLLDENALVTCKSEVLESVCQFMKKQTFEKGTPWKLLITSRTFSILEKLKNEAQGNNSDECFRFNDMIQILQKFQTMNIVEQLTDQYYMADPRTTADYQACFVALQRERYISCRHFLFVTVHSHLHIVDNLSSNIGLLSFVPCESIMRIATSSYNKMYAIHSDVDSNMPRSYADSRMFLANGIDIMNIAEFMRCFVSKTIVHNPKLNEDHLTRTTPGKYIDAVISDCTQTITF</sequence>
<dbReference type="EMBL" id="KB095905">
    <property type="protein sequence ID" value="ESO09976.1"/>
    <property type="molecule type" value="Genomic_DNA"/>
</dbReference>
<dbReference type="PANTHER" id="PTHR16207:SF11">
    <property type="entry name" value="SET DOMAIN-CONTAINING PROTEIN"/>
    <property type="match status" value="1"/>
</dbReference>
<dbReference type="RefSeq" id="XP_009011790.1">
    <property type="nucleotide sequence ID" value="XM_009013542.1"/>
</dbReference>
<feature type="domain" description="TASOR alpha/beta" evidence="2">
    <location>
        <begin position="983"/>
        <end position="1074"/>
    </location>
</feature>
<feature type="region of interest" description="Disordered" evidence="1">
    <location>
        <begin position="941"/>
        <end position="965"/>
    </location>
</feature>
<feature type="compositionally biased region" description="Polar residues" evidence="1">
    <location>
        <begin position="941"/>
        <end position="954"/>
    </location>
</feature>
<dbReference type="KEGG" id="hro:HELRODRAFT_167810"/>
<dbReference type="GO" id="GO:0005654">
    <property type="term" value="C:nucleoplasm"/>
    <property type="evidence" value="ECO:0000318"/>
    <property type="project" value="GO_Central"/>
</dbReference>
<protein>
    <submittedName>
        <fullName evidence="4 5">Uncharacterized protein</fullName>
    </submittedName>
</protein>
<name>T1EZU1_HELRO</name>
<dbReference type="EnsemblMetazoa" id="HelroT167810">
    <property type="protein sequence ID" value="HelroP167810"/>
    <property type="gene ID" value="HelroG167810"/>
</dbReference>
<dbReference type="GO" id="GO:0045814">
    <property type="term" value="P:negative regulation of gene expression, epigenetic"/>
    <property type="evidence" value="ECO:0007669"/>
    <property type="project" value="InterPro"/>
</dbReference>